<gene>
    <name evidence="2" type="ORF">ACFLIM_28840</name>
</gene>
<organism evidence="2 3">
    <name type="scientific">Nonomuraea marmarensis</name>
    <dbReference type="NCBI Taxonomy" id="3351344"/>
    <lineage>
        <taxon>Bacteria</taxon>
        <taxon>Bacillati</taxon>
        <taxon>Actinomycetota</taxon>
        <taxon>Actinomycetes</taxon>
        <taxon>Streptosporangiales</taxon>
        <taxon>Streptosporangiaceae</taxon>
        <taxon>Nonomuraea</taxon>
    </lineage>
</organism>
<evidence type="ECO:0000313" key="3">
    <source>
        <dbReference type="Proteomes" id="UP001603978"/>
    </source>
</evidence>
<proteinExistence type="predicted"/>
<protein>
    <submittedName>
        <fullName evidence="2">Uncharacterized protein</fullName>
    </submittedName>
</protein>
<reference evidence="2 3" key="1">
    <citation type="submission" date="2024-10" db="EMBL/GenBank/DDBJ databases">
        <authorList>
            <person name="Topkara A.R."/>
            <person name="Saygin H."/>
        </authorList>
    </citation>
    <scope>NUCLEOTIDE SEQUENCE [LARGE SCALE GENOMIC DNA]</scope>
    <source>
        <strain evidence="2 3">M3C6</strain>
    </source>
</reference>
<dbReference type="Proteomes" id="UP001603978">
    <property type="component" value="Unassembled WGS sequence"/>
</dbReference>
<name>A0ABW7AIM5_9ACTN</name>
<feature type="region of interest" description="Disordered" evidence="1">
    <location>
        <begin position="51"/>
        <end position="70"/>
    </location>
</feature>
<comment type="caution">
    <text evidence="2">The sequence shown here is derived from an EMBL/GenBank/DDBJ whole genome shotgun (WGS) entry which is preliminary data.</text>
</comment>
<dbReference type="EMBL" id="JBICRM010000019">
    <property type="protein sequence ID" value="MFG1707210.1"/>
    <property type="molecule type" value="Genomic_DNA"/>
</dbReference>
<dbReference type="RefSeq" id="WP_393170696.1">
    <property type="nucleotide sequence ID" value="NZ_JBICRM010000019.1"/>
</dbReference>
<keyword evidence="3" id="KW-1185">Reference proteome</keyword>
<evidence type="ECO:0000313" key="2">
    <source>
        <dbReference type="EMBL" id="MFG1707210.1"/>
    </source>
</evidence>
<sequence length="70" mass="7590">MSDVSGAVVGRGFALPDVDTAEHPWTLDNPANTWFGLSATAKVDLGERVQLVPGLEHPGDPRRPDNHHKH</sequence>
<evidence type="ECO:0000256" key="1">
    <source>
        <dbReference type="SAM" id="MobiDB-lite"/>
    </source>
</evidence>
<accession>A0ABW7AIM5</accession>